<proteinExistence type="predicted"/>
<evidence type="ECO:0000313" key="1">
    <source>
        <dbReference type="EMBL" id="KFP01254.1"/>
    </source>
</evidence>
<feature type="non-terminal residue" evidence="1">
    <location>
        <position position="1"/>
    </location>
</feature>
<reference evidence="1 2" key="1">
    <citation type="submission" date="2014-04" db="EMBL/GenBank/DDBJ databases">
        <title>Genome evolution of avian class.</title>
        <authorList>
            <person name="Zhang G."/>
            <person name="Li C."/>
        </authorList>
    </citation>
    <scope>NUCLEOTIDE SEQUENCE [LARGE SCALE GENOMIC DNA]</scope>
    <source>
        <strain evidence="1">BGI_N300</strain>
    </source>
</reference>
<accession>A0A091HY90</accession>
<dbReference type="EMBL" id="KL218022">
    <property type="protein sequence ID" value="KFP01254.1"/>
    <property type="molecule type" value="Genomic_DNA"/>
</dbReference>
<evidence type="ECO:0000313" key="2">
    <source>
        <dbReference type="Proteomes" id="UP000054308"/>
    </source>
</evidence>
<keyword evidence="2" id="KW-1185">Reference proteome</keyword>
<protein>
    <submittedName>
        <fullName evidence="1">Uncharacterized protein</fullName>
    </submittedName>
</protein>
<dbReference type="AlphaFoldDB" id="A0A091HY90"/>
<dbReference type="Proteomes" id="UP000054308">
    <property type="component" value="Unassembled WGS sequence"/>
</dbReference>
<name>A0A091HY90_CALAN</name>
<feature type="non-terminal residue" evidence="1">
    <location>
        <position position="69"/>
    </location>
</feature>
<gene>
    <name evidence="1" type="ORF">N300_03025</name>
</gene>
<organism evidence="1 2">
    <name type="scientific">Calypte anna</name>
    <name type="common">Anna's hummingbird</name>
    <name type="synonym">Archilochus anna</name>
    <dbReference type="NCBI Taxonomy" id="9244"/>
    <lineage>
        <taxon>Eukaryota</taxon>
        <taxon>Metazoa</taxon>
        <taxon>Chordata</taxon>
        <taxon>Craniata</taxon>
        <taxon>Vertebrata</taxon>
        <taxon>Euteleostomi</taxon>
        <taxon>Archelosauria</taxon>
        <taxon>Archosauria</taxon>
        <taxon>Dinosauria</taxon>
        <taxon>Saurischia</taxon>
        <taxon>Theropoda</taxon>
        <taxon>Coelurosauria</taxon>
        <taxon>Aves</taxon>
        <taxon>Neognathae</taxon>
        <taxon>Neoaves</taxon>
        <taxon>Strisores</taxon>
        <taxon>Apodiformes</taxon>
        <taxon>Trochilidae</taxon>
        <taxon>Calypte</taxon>
    </lineage>
</organism>
<sequence>LGSALLKMSIAGVQHHGVTPFSHGDPAVAGGGGAVASAVPLPNVHFKCPGQALAQKEGPNFIVIVEPKK</sequence>